<gene>
    <name evidence="1" type="ORF">CK203_047888</name>
</gene>
<dbReference type="Gene3D" id="3.40.50.1000">
    <property type="entry name" value="HAD superfamily/HAD-like"/>
    <property type="match status" value="1"/>
</dbReference>
<evidence type="ECO:0000313" key="1">
    <source>
        <dbReference type="EMBL" id="RVW74716.1"/>
    </source>
</evidence>
<sequence>MEVWVSMGATAGIVSSVRLRHERHRQAWCCWLAVRCSRRWRKGKMSLVGRMEGEKRKRDRKRRVCRWLEEVANGDSLVIFVQAWFLDQFGVLHDGKQPYPGAISTLEKLATSGAKMVIISNSSRRSSITIEKMKSLGFDPSLFVGAITSGELTHQHLLRRDDAGFAKLGRSCIHMTWSDRGAISLEGLGLQVVDKVEEAEFVLAHGTEALGLPSGAVLPMKLEDLEKILGRCAAKNIPMVVANPDFVTVEARAFCVMPGNKVFYHMGMVGYLILFGLENNIL</sequence>
<protein>
    <submittedName>
        <fullName evidence="1">Uncharacterized protein</fullName>
    </submittedName>
</protein>
<dbReference type="AlphaFoldDB" id="A0A438GR80"/>
<name>A0A438GR80_VITVI</name>
<dbReference type="InterPro" id="IPR006357">
    <property type="entry name" value="HAD-SF_hydro_IIA"/>
</dbReference>
<dbReference type="InterPro" id="IPR036412">
    <property type="entry name" value="HAD-like_sf"/>
</dbReference>
<dbReference type="Pfam" id="PF13344">
    <property type="entry name" value="Hydrolase_6"/>
    <property type="match status" value="1"/>
</dbReference>
<dbReference type="PANTHER" id="PTHR19288:SF90">
    <property type="entry name" value="OS08G0542600 PROTEIN"/>
    <property type="match status" value="1"/>
</dbReference>
<dbReference type="InterPro" id="IPR023214">
    <property type="entry name" value="HAD_sf"/>
</dbReference>
<organism evidence="1 2">
    <name type="scientific">Vitis vinifera</name>
    <name type="common">Grape</name>
    <dbReference type="NCBI Taxonomy" id="29760"/>
    <lineage>
        <taxon>Eukaryota</taxon>
        <taxon>Viridiplantae</taxon>
        <taxon>Streptophyta</taxon>
        <taxon>Embryophyta</taxon>
        <taxon>Tracheophyta</taxon>
        <taxon>Spermatophyta</taxon>
        <taxon>Magnoliopsida</taxon>
        <taxon>eudicotyledons</taxon>
        <taxon>Gunneridae</taxon>
        <taxon>Pentapetalae</taxon>
        <taxon>rosids</taxon>
        <taxon>Vitales</taxon>
        <taxon>Vitaceae</taxon>
        <taxon>Viteae</taxon>
        <taxon>Vitis</taxon>
    </lineage>
</organism>
<dbReference type="EMBL" id="QGNW01000365">
    <property type="protein sequence ID" value="RVW74716.1"/>
    <property type="molecule type" value="Genomic_DNA"/>
</dbReference>
<accession>A0A438GR80</accession>
<comment type="caution">
    <text evidence="1">The sequence shown here is derived from an EMBL/GenBank/DDBJ whole genome shotgun (WGS) entry which is preliminary data.</text>
</comment>
<dbReference type="Proteomes" id="UP000288805">
    <property type="component" value="Unassembled WGS sequence"/>
</dbReference>
<dbReference type="SUPFAM" id="SSF56784">
    <property type="entry name" value="HAD-like"/>
    <property type="match status" value="1"/>
</dbReference>
<proteinExistence type="predicted"/>
<evidence type="ECO:0000313" key="2">
    <source>
        <dbReference type="Proteomes" id="UP000288805"/>
    </source>
</evidence>
<dbReference type="FunFam" id="3.40.50.1000:FF:000124">
    <property type="entry name" value="HAD-family hydrolase IIA"/>
    <property type="match status" value="1"/>
</dbReference>
<dbReference type="PANTHER" id="PTHR19288">
    <property type="entry name" value="4-NITROPHENYLPHOSPHATASE-RELATED"/>
    <property type="match status" value="1"/>
</dbReference>
<reference evidence="1 2" key="1">
    <citation type="journal article" date="2018" name="PLoS Genet.">
        <title>Population sequencing reveals clonal diversity and ancestral inbreeding in the grapevine cultivar Chardonnay.</title>
        <authorList>
            <person name="Roach M.J."/>
            <person name="Johnson D.L."/>
            <person name="Bohlmann J."/>
            <person name="van Vuuren H.J."/>
            <person name="Jones S.J."/>
            <person name="Pretorius I.S."/>
            <person name="Schmidt S.A."/>
            <person name="Borneman A.R."/>
        </authorList>
    </citation>
    <scope>NUCLEOTIDE SEQUENCE [LARGE SCALE GENOMIC DNA]</scope>
    <source>
        <strain evidence="2">cv. Chardonnay</strain>
        <tissue evidence="1">Leaf</tissue>
    </source>
</reference>